<reference evidence="1 2" key="1">
    <citation type="submission" date="2024-04" db="EMBL/GenBank/DDBJ databases">
        <title>Genome assembly C_amara_ONT_v2.</title>
        <authorList>
            <person name="Yant L."/>
            <person name="Moore C."/>
            <person name="Slenker M."/>
        </authorList>
    </citation>
    <scope>NUCLEOTIDE SEQUENCE [LARGE SCALE GENOMIC DNA]</scope>
    <source>
        <tissue evidence="1">Leaf</tissue>
    </source>
</reference>
<evidence type="ECO:0000313" key="2">
    <source>
        <dbReference type="Proteomes" id="UP001558713"/>
    </source>
</evidence>
<dbReference type="EMBL" id="JBANAX010000016">
    <property type="protein sequence ID" value="KAL1225845.1"/>
    <property type="molecule type" value="Genomic_DNA"/>
</dbReference>
<evidence type="ECO:0000313" key="1">
    <source>
        <dbReference type="EMBL" id="KAL1225845.1"/>
    </source>
</evidence>
<gene>
    <name evidence="1" type="ORF">V5N11_019532</name>
</gene>
<protein>
    <submittedName>
        <fullName evidence="1">Plant intracellular Ras-group-related LRR protein 4</fullName>
    </submittedName>
</protein>
<comment type="caution">
    <text evidence="1">The sequence shown here is derived from an EMBL/GenBank/DDBJ whole genome shotgun (WGS) entry which is preliminary data.</text>
</comment>
<name>A0ABD1C8T2_CARAN</name>
<dbReference type="Proteomes" id="UP001558713">
    <property type="component" value="Unassembled WGS sequence"/>
</dbReference>
<dbReference type="AlphaFoldDB" id="A0ABD1C8T2"/>
<accession>A0ABD1C8T2</accession>
<keyword evidence="2" id="KW-1185">Reference proteome</keyword>
<proteinExistence type="predicted"/>
<organism evidence="1 2">
    <name type="scientific">Cardamine amara subsp. amara</name>
    <dbReference type="NCBI Taxonomy" id="228776"/>
    <lineage>
        <taxon>Eukaryota</taxon>
        <taxon>Viridiplantae</taxon>
        <taxon>Streptophyta</taxon>
        <taxon>Embryophyta</taxon>
        <taxon>Tracheophyta</taxon>
        <taxon>Spermatophyta</taxon>
        <taxon>Magnoliopsida</taxon>
        <taxon>eudicotyledons</taxon>
        <taxon>Gunneridae</taxon>
        <taxon>Pentapetalae</taxon>
        <taxon>rosids</taxon>
        <taxon>malvids</taxon>
        <taxon>Brassicales</taxon>
        <taxon>Brassicaceae</taxon>
        <taxon>Cardamineae</taxon>
        <taxon>Cardamine</taxon>
    </lineage>
</organism>
<sequence length="84" mass="9547">MQLDKRLDSTEQVVEEIIRIHKSLPASPGIDEVEAAKGLIENVEKEDHSCLEAIAKQRKSSEVPGEIFMVLQEMKKNLVQFRSK</sequence>